<dbReference type="EMBL" id="GBXM01015361">
    <property type="protein sequence ID" value="JAH93216.1"/>
    <property type="molecule type" value="Transcribed_RNA"/>
</dbReference>
<reference evidence="1" key="1">
    <citation type="submission" date="2014-11" db="EMBL/GenBank/DDBJ databases">
        <authorList>
            <person name="Amaro Gonzalez C."/>
        </authorList>
    </citation>
    <scope>NUCLEOTIDE SEQUENCE</scope>
</reference>
<proteinExistence type="predicted"/>
<evidence type="ECO:0000313" key="1">
    <source>
        <dbReference type="EMBL" id="JAH93216.1"/>
    </source>
</evidence>
<protein>
    <submittedName>
        <fullName evidence="1">Uncharacterized protein</fullName>
    </submittedName>
</protein>
<name>A0A0E9WSE5_ANGAN</name>
<accession>A0A0E9WSE5</accession>
<organism evidence="1">
    <name type="scientific">Anguilla anguilla</name>
    <name type="common">European freshwater eel</name>
    <name type="synonym">Muraena anguilla</name>
    <dbReference type="NCBI Taxonomy" id="7936"/>
    <lineage>
        <taxon>Eukaryota</taxon>
        <taxon>Metazoa</taxon>
        <taxon>Chordata</taxon>
        <taxon>Craniata</taxon>
        <taxon>Vertebrata</taxon>
        <taxon>Euteleostomi</taxon>
        <taxon>Actinopterygii</taxon>
        <taxon>Neopterygii</taxon>
        <taxon>Teleostei</taxon>
        <taxon>Anguilliformes</taxon>
        <taxon>Anguillidae</taxon>
        <taxon>Anguilla</taxon>
    </lineage>
</organism>
<dbReference type="AlphaFoldDB" id="A0A0E9WSE5"/>
<sequence length="42" mass="4969">MGECLARLNPVSQTPRLLSTLFFKLFFKKLFLLLRNEKQKAQ</sequence>
<reference evidence="1" key="2">
    <citation type="journal article" date="2015" name="Fish Shellfish Immunol.">
        <title>Early steps in the European eel (Anguilla anguilla)-Vibrio vulnificus interaction in the gills: Role of the RtxA13 toxin.</title>
        <authorList>
            <person name="Callol A."/>
            <person name="Pajuelo D."/>
            <person name="Ebbesson L."/>
            <person name="Teles M."/>
            <person name="MacKenzie S."/>
            <person name="Amaro C."/>
        </authorList>
    </citation>
    <scope>NUCLEOTIDE SEQUENCE</scope>
</reference>